<dbReference type="InterPro" id="IPR036188">
    <property type="entry name" value="FAD/NAD-bd_sf"/>
</dbReference>
<organism evidence="2">
    <name type="scientific">uncultured Thermomicrobiales bacterium</name>
    <dbReference type="NCBI Taxonomy" id="1645740"/>
    <lineage>
        <taxon>Bacteria</taxon>
        <taxon>Pseudomonadati</taxon>
        <taxon>Thermomicrobiota</taxon>
        <taxon>Thermomicrobia</taxon>
        <taxon>Thermomicrobiales</taxon>
        <taxon>environmental samples</taxon>
    </lineage>
</organism>
<dbReference type="GO" id="GO:0016491">
    <property type="term" value="F:oxidoreductase activity"/>
    <property type="evidence" value="ECO:0007669"/>
    <property type="project" value="InterPro"/>
</dbReference>
<dbReference type="PRINTS" id="PR00411">
    <property type="entry name" value="PNDRDTASEI"/>
</dbReference>
<feature type="domain" description="FAD/NAD(P)-binding" evidence="1">
    <location>
        <begin position="6"/>
        <end position="208"/>
    </location>
</feature>
<dbReference type="Gene3D" id="3.50.50.60">
    <property type="entry name" value="FAD/NAD(P)-binding domain"/>
    <property type="match status" value="1"/>
</dbReference>
<dbReference type="InterPro" id="IPR023753">
    <property type="entry name" value="FAD/NAD-binding_dom"/>
</dbReference>
<evidence type="ECO:0000259" key="1">
    <source>
        <dbReference type="Pfam" id="PF07992"/>
    </source>
</evidence>
<accession>A0A6J4TRA2</accession>
<proteinExistence type="predicted"/>
<dbReference type="PANTHER" id="PTHR38663">
    <property type="match status" value="1"/>
</dbReference>
<dbReference type="SUPFAM" id="SSF51905">
    <property type="entry name" value="FAD/NAD(P)-binding domain"/>
    <property type="match status" value="1"/>
</dbReference>
<dbReference type="AlphaFoldDB" id="A0A6J4TRA2"/>
<dbReference type="Pfam" id="PF07992">
    <property type="entry name" value="Pyr_redox_2"/>
    <property type="match status" value="1"/>
</dbReference>
<dbReference type="PRINTS" id="PR00368">
    <property type="entry name" value="FADPNR"/>
</dbReference>
<name>A0A6J4TRA2_9BACT</name>
<gene>
    <name evidence="2" type="ORF">AVDCRST_MAG73-858</name>
</gene>
<protein>
    <recommendedName>
        <fullName evidence="1">FAD/NAD(P)-binding domain-containing protein</fullName>
    </recommendedName>
</protein>
<evidence type="ECO:0000313" key="2">
    <source>
        <dbReference type="EMBL" id="CAA9529916.1"/>
    </source>
</evidence>
<dbReference type="PANTHER" id="PTHR38663:SF1">
    <property type="entry name" value="L-ORNITHINE N(5)-MONOOXYGENASE"/>
    <property type="match status" value="1"/>
</dbReference>
<sequence length="398" mass="42729">MTTETDLLIVGAGPVGLAVAAEAAARGIAHLVVGKPMGFWTDHMPGGMLLRSGTDWHLDPGGEATIERYRDERGLTEDQINPLSLPFYLGYAEWFRARKGIAPVDAWVERLDAAAWSGGGFVATLVDGDTIAARRVVLALGMGPFAHVPPELAALVPPGRGAHTHDRVDFAPLRGERVLILGGRQSAFEWAALIREAGADHVHLSHRHASPAFAEADWSWVTPIVDRMVDDPGWYRRLPPVERQAVGRRLWAEGRLKVEPWLEDRIRRDGITVWPDTRLVACDTLPDGALAATIGTGTTLTVDRVIFATGYAVDLGRIGLLAKGNLTAGVATQDGYPVLDVRFRTTVPGLFLTSMAAGGSFGPFFGFTVSARASARVIGRALAAPSEAVGGRDRLWSG</sequence>
<reference evidence="2" key="1">
    <citation type="submission" date="2020-02" db="EMBL/GenBank/DDBJ databases">
        <authorList>
            <person name="Meier V. D."/>
        </authorList>
    </citation>
    <scope>NUCLEOTIDE SEQUENCE</scope>
    <source>
        <strain evidence="2">AVDCRST_MAG73</strain>
    </source>
</reference>
<dbReference type="EMBL" id="CADCWE010000047">
    <property type="protein sequence ID" value="CAA9529916.1"/>
    <property type="molecule type" value="Genomic_DNA"/>
</dbReference>